<proteinExistence type="predicted"/>
<sequence>MKRDKSEKQISIDIELKSNSHSQLSNTEKDSFGTNANTTENKPIKSNLNRKYVSYEKNYGVQITNEEFNKFLSPFFAGIDSEMYKFVTQKNKLIESIVNNKRRIKKKTKKLKYLRESLYSCYILEKDTKELEEECCIDNLDDEIIDFFKREDIIFYKNFPINDDKLVDNYIIQNKVNNKRKEKFKVFLDKKLEEVAYFDLLTSLENDIETIFLSKIKNKKLRKKEHSQKEILKKIELINSLKNEYQNVVKIESKFTEPLDLFDSSENIKNIFNFDENNGYF</sequence>
<name>A0A437AP08_9MICR</name>
<dbReference type="EMBL" id="RCSS01000122">
    <property type="protein sequence ID" value="RVD92914.1"/>
    <property type="molecule type" value="Genomic_DNA"/>
</dbReference>
<keyword evidence="3" id="KW-1185">Reference proteome</keyword>
<dbReference type="AlphaFoldDB" id="A0A437AP08"/>
<evidence type="ECO:0000313" key="2">
    <source>
        <dbReference type="EMBL" id="RVD92914.1"/>
    </source>
</evidence>
<organism evidence="2 3">
    <name type="scientific">Tubulinosema ratisbonensis</name>
    <dbReference type="NCBI Taxonomy" id="291195"/>
    <lineage>
        <taxon>Eukaryota</taxon>
        <taxon>Fungi</taxon>
        <taxon>Fungi incertae sedis</taxon>
        <taxon>Microsporidia</taxon>
        <taxon>Tubulinosematoidea</taxon>
        <taxon>Tubulinosematidae</taxon>
        <taxon>Tubulinosema</taxon>
    </lineage>
</organism>
<feature type="region of interest" description="Disordered" evidence="1">
    <location>
        <begin position="20"/>
        <end position="43"/>
    </location>
</feature>
<evidence type="ECO:0000256" key="1">
    <source>
        <dbReference type="SAM" id="MobiDB-lite"/>
    </source>
</evidence>
<protein>
    <submittedName>
        <fullName evidence="2">Uncharacterized protein</fullName>
    </submittedName>
</protein>
<evidence type="ECO:0000313" key="3">
    <source>
        <dbReference type="Proteomes" id="UP000282876"/>
    </source>
</evidence>
<reference evidence="2 3" key="1">
    <citation type="submission" date="2018-10" db="EMBL/GenBank/DDBJ databases">
        <title>Draft genome sequence of the microsporidian Tubulinosema ratisbonensis.</title>
        <authorList>
            <person name="Polonais V."/>
            <person name="Peyretaillade E."/>
            <person name="Niehus S."/>
            <person name="Wawrzyniak I."/>
            <person name="Franchet A."/>
            <person name="Gaspin C."/>
            <person name="Reichstadt M."/>
            <person name="Belser C."/>
            <person name="Labadie K."/>
            <person name="Delbac F."/>
            <person name="Ferrandon D."/>
        </authorList>
    </citation>
    <scope>NUCLEOTIDE SEQUENCE [LARGE SCALE GENOMIC DNA]</scope>
    <source>
        <strain evidence="2 3">Franzen</strain>
    </source>
</reference>
<dbReference type="Proteomes" id="UP000282876">
    <property type="component" value="Unassembled WGS sequence"/>
</dbReference>
<gene>
    <name evidence="2" type="ORF">TUBRATIS_005630</name>
</gene>
<dbReference type="VEuPathDB" id="MicrosporidiaDB:TUBRATIS_005630"/>
<accession>A0A437AP08</accession>
<comment type="caution">
    <text evidence="2">The sequence shown here is derived from an EMBL/GenBank/DDBJ whole genome shotgun (WGS) entry which is preliminary data.</text>
</comment>
<dbReference type="OrthoDB" id="2191021at2759"/>